<reference evidence="2 3" key="1">
    <citation type="submission" date="2023-08" db="EMBL/GenBank/DDBJ databases">
        <title>Functional and genomic diversity of the sorghum phyllosphere microbiome.</title>
        <authorList>
            <person name="Shade A."/>
        </authorList>
    </citation>
    <scope>NUCLEOTIDE SEQUENCE [LARGE SCALE GENOMIC DNA]</scope>
    <source>
        <strain evidence="2 3">SORGH_AS_0335</strain>
    </source>
</reference>
<dbReference type="PROSITE" id="PS50042">
    <property type="entry name" value="CNMP_BINDING_3"/>
    <property type="match status" value="1"/>
</dbReference>
<dbReference type="RefSeq" id="WP_309827350.1">
    <property type="nucleotide sequence ID" value="NZ_JAVIZX010000001.1"/>
</dbReference>
<organism evidence="2 3">
    <name type="scientific">Paracidovorax wautersii</name>
    <dbReference type="NCBI Taxonomy" id="1177982"/>
    <lineage>
        <taxon>Bacteria</taxon>
        <taxon>Pseudomonadati</taxon>
        <taxon>Pseudomonadota</taxon>
        <taxon>Betaproteobacteria</taxon>
        <taxon>Burkholderiales</taxon>
        <taxon>Comamonadaceae</taxon>
        <taxon>Paracidovorax</taxon>
    </lineage>
</organism>
<dbReference type="EMBL" id="JAVIZX010000001">
    <property type="protein sequence ID" value="MDR6213642.1"/>
    <property type="molecule type" value="Genomic_DNA"/>
</dbReference>
<evidence type="ECO:0000259" key="1">
    <source>
        <dbReference type="PROSITE" id="PS50042"/>
    </source>
</evidence>
<evidence type="ECO:0000313" key="2">
    <source>
        <dbReference type="EMBL" id="MDR6213642.1"/>
    </source>
</evidence>
<dbReference type="InterPro" id="IPR000595">
    <property type="entry name" value="cNMP-bd_dom"/>
</dbReference>
<dbReference type="PANTHER" id="PTHR24567">
    <property type="entry name" value="CRP FAMILY TRANSCRIPTIONAL REGULATORY PROTEIN"/>
    <property type="match status" value="1"/>
</dbReference>
<evidence type="ECO:0000313" key="3">
    <source>
        <dbReference type="Proteomes" id="UP001267710"/>
    </source>
</evidence>
<dbReference type="CDD" id="cd00038">
    <property type="entry name" value="CAP_ED"/>
    <property type="match status" value="1"/>
</dbReference>
<gene>
    <name evidence="2" type="ORF">QE399_001331</name>
</gene>
<name>A0ABU1I8V1_9BURK</name>
<dbReference type="InterPro" id="IPR014710">
    <property type="entry name" value="RmlC-like_jellyroll"/>
</dbReference>
<dbReference type="InterPro" id="IPR050397">
    <property type="entry name" value="Env_Response_Regulators"/>
</dbReference>
<dbReference type="InterPro" id="IPR018490">
    <property type="entry name" value="cNMP-bd_dom_sf"/>
</dbReference>
<dbReference type="SUPFAM" id="SSF51206">
    <property type="entry name" value="cAMP-binding domain-like"/>
    <property type="match status" value="1"/>
</dbReference>
<protein>
    <submittedName>
        <fullName evidence="2">CRP/FNR family cyclic AMP-dependent transcriptional regulator</fullName>
    </submittedName>
</protein>
<dbReference type="PANTHER" id="PTHR24567:SF74">
    <property type="entry name" value="HTH-TYPE TRANSCRIPTIONAL REGULATOR ARCR"/>
    <property type="match status" value="1"/>
</dbReference>
<comment type="caution">
    <text evidence="2">The sequence shown here is derived from an EMBL/GenBank/DDBJ whole genome shotgun (WGS) entry which is preliminary data.</text>
</comment>
<dbReference type="Proteomes" id="UP001267710">
    <property type="component" value="Unassembled WGS sequence"/>
</dbReference>
<sequence>MNAILSPAAPSSSSSSAPQLQGLVQAIAQAVAEDSVSNLLSREQWELLGPYLLPLSMPAGQVLFAQGENDRTLYLVESGSLSVHYEDEKERLRLAIVGAGSIVGEGAFFSHRPRSATVQTASASRLWSLTALRFTELSNRQPAIALQLAMAAGAVLAKRLGNRRRRIAAT</sequence>
<feature type="domain" description="Cyclic nucleotide-binding" evidence="1">
    <location>
        <begin position="36"/>
        <end position="137"/>
    </location>
</feature>
<accession>A0ABU1I8V1</accession>
<dbReference type="SMART" id="SM00100">
    <property type="entry name" value="cNMP"/>
    <property type="match status" value="1"/>
</dbReference>
<keyword evidence="3" id="KW-1185">Reference proteome</keyword>
<dbReference type="Pfam" id="PF00027">
    <property type="entry name" value="cNMP_binding"/>
    <property type="match status" value="1"/>
</dbReference>
<dbReference type="Gene3D" id="2.60.120.10">
    <property type="entry name" value="Jelly Rolls"/>
    <property type="match status" value="1"/>
</dbReference>
<proteinExistence type="predicted"/>